<evidence type="ECO:0000313" key="3">
    <source>
        <dbReference type="Proteomes" id="UP000271624"/>
    </source>
</evidence>
<dbReference type="RefSeq" id="WP_127085133.1">
    <property type="nucleotide sequence ID" value="NZ_RSCL01000021.1"/>
</dbReference>
<dbReference type="OrthoDB" id="517757at2"/>
<dbReference type="AlphaFoldDB" id="A0A3S1AI25"/>
<feature type="region of interest" description="Disordered" evidence="1">
    <location>
        <begin position="1"/>
        <end position="21"/>
    </location>
</feature>
<feature type="compositionally biased region" description="Low complexity" evidence="1">
    <location>
        <begin position="331"/>
        <end position="343"/>
    </location>
</feature>
<accession>A0A3S1AI25</accession>
<keyword evidence="3" id="KW-1185">Reference proteome</keyword>
<feature type="compositionally biased region" description="Basic and acidic residues" evidence="1">
    <location>
        <begin position="1"/>
        <end position="12"/>
    </location>
</feature>
<feature type="region of interest" description="Disordered" evidence="1">
    <location>
        <begin position="159"/>
        <end position="186"/>
    </location>
</feature>
<protein>
    <submittedName>
        <fullName evidence="2">Uncharacterized protein</fullName>
    </submittedName>
</protein>
<feature type="region of interest" description="Disordered" evidence="1">
    <location>
        <begin position="330"/>
        <end position="360"/>
    </location>
</feature>
<dbReference type="EMBL" id="RSCL01000021">
    <property type="protein sequence ID" value="RUT00996.1"/>
    <property type="molecule type" value="Genomic_DNA"/>
</dbReference>
<name>A0A3S1AI25_9CYAN</name>
<proteinExistence type="predicted"/>
<evidence type="ECO:0000256" key="1">
    <source>
        <dbReference type="SAM" id="MobiDB-lite"/>
    </source>
</evidence>
<gene>
    <name evidence="2" type="ORF">DSM106972_070020</name>
</gene>
<reference evidence="2" key="1">
    <citation type="submission" date="2018-12" db="EMBL/GenBank/DDBJ databases">
        <authorList>
            <person name="Will S."/>
            <person name="Neumann-Schaal M."/>
            <person name="Henke P."/>
        </authorList>
    </citation>
    <scope>NUCLEOTIDE SEQUENCE</scope>
    <source>
        <strain evidence="2">PCC 7102</strain>
    </source>
</reference>
<organism evidence="2 3">
    <name type="scientific">Dulcicalothrix desertica PCC 7102</name>
    <dbReference type="NCBI Taxonomy" id="232991"/>
    <lineage>
        <taxon>Bacteria</taxon>
        <taxon>Bacillati</taxon>
        <taxon>Cyanobacteriota</taxon>
        <taxon>Cyanophyceae</taxon>
        <taxon>Nostocales</taxon>
        <taxon>Calotrichaceae</taxon>
        <taxon>Dulcicalothrix</taxon>
    </lineage>
</organism>
<sequence>MPNQQELKEQARAKTRSLLSHSQSFRAMDREEQMSLYKELVDANYNDLAEEQGLATEMAAGDMIDANRHINRRIGDANQDAADTLGKLVNKVNFPGFVRDLLVGVFDANQDANERQMRVFMDLMKQATKSLAEYVRQVGDEEALLRLVESNNQYRLSMSKAGTGRRRGGGRRNANEPAQGAEPPKPVLIDQATGKEANMNDAAIQAKILDARLALAKERRTLLRETLLMGVSRMVVEKGVIRANVKFNIDAYEDTVNDDRAQESRNEGSSFNTGFFGFGGGFSRQKSQVSIATSNTEMGSELSAQMEGFVEIQFKSDYFKLDNFREIFDLGQGQVPAPQSQVPPATPPQQLPPAPPPTTP</sequence>
<evidence type="ECO:0000313" key="2">
    <source>
        <dbReference type="EMBL" id="RUT00996.1"/>
    </source>
</evidence>
<reference evidence="2" key="2">
    <citation type="journal article" date="2019" name="Genome Biol. Evol.">
        <title>Day and night: Metabolic profiles and evolutionary relationships of six axenic non-marine cyanobacteria.</title>
        <authorList>
            <person name="Will S.E."/>
            <person name="Henke P."/>
            <person name="Boedeker C."/>
            <person name="Huang S."/>
            <person name="Brinkmann H."/>
            <person name="Rohde M."/>
            <person name="Jarek M."/>
            <person name="Friedl T."/>
            <person name="Seufert S."/>
            <person name="Schumacher M."/>
            <person name="Overmann J."/>
            <person name="Neumann-Schaal M."/>
            <person name="Petersen J."/>
        </authorList>
    </citation>
    <scope>NUCLEOTIDE SEQUENCE [LARGE SCALE GENOMIC DNA]</scope>
    <source>
        <strain evidence="2">PCC 7102</strain>
    </source>
</reference>
<comment type="caution">
    <text evidence="2">The sequence shown here is derived from an EMBL/GenBank/DDBJ whole genome shotgun (WGS) entry which is preliminary data.</text>
</comment>
<feature type="compositionally biased region" description="Pro residues" evidence="1">
    <location>
        <begin position="344"/>
        <end position="360"/>
    </location>
</feature>
<dbReference type="Proteomes" id="UP000271624">
    <property type="component" value="Unassembled WGS sequence"/>
</dbReference>